<evidence type="ECO:0000313" key="2">
    <source>
        <dbReference type="Proteomes" id="UP000076882"/>
    </source>
</evidence>
<proteinExistence type="predicted"/>
<dbReference type="EMBL" id="LUXM01000024">
    <property type="protein sequence ID" value="KZU95899.1"/>
    <property type="molecule type" value="Genomic_DNA"/>
</dbReference>
<evidence type="ECO:0000313" key="1">
    <source>
        <dbReference type="EMBL" id="KZU95899.1"/>
    </source>
</evidence>
<protein>
    <submittedName>
        <fullName evidence="1">Uncharacterized protein</fullName>
    </submittedName>
</protein>
<dbReference type="AlphaFoldDB" id="A0A162F141"/>
<name>A0A162F141_LACPN</name>
<gene>
    <name evidence="1" type="ORF">Lp19_1178</name>
</gene>
<organism evidence="1 2">
    <name type="scientific">Lactiplantibacillus plantarum</name>
    <name type="common">Lactobacillus plantarum</name>
    <dbReference type="NCBI Taxonomy" id="1590"/>
    <lineage>
        <taxon>Bacteria</taxon>
        <taxon>Bacillati</taxon>
        <taxon>Bacillota</taxon>
        <taxon>Bacilli</taxon>
        <taxon>Lactobacillales</taxon>
        <taxon>Lactobacillaceae</taxon>
        <taxon>Lactiplantibacillus</taxon>
    </lineage>
</organism>
<comment type="caution">
    <text evidence="1">The sequence shown here is derived from an EMBL/GenBank/DDBJ whole genome shotgun (WGS) entry which is preliminary data.</text>
</comment>
<sequence length="339" mass="40033">MGKYYSENEVLSLLQISNSTLYRYIESGRLEKGIEGFDQEKVNQLLNQKKQTDFCQISHLARLFNITRYKMEKLILKNKAAIRTETRNDSRKYYNLRDVKKAFDTSFVNPVAPRNYKDKVFLLQLWKRGKVSNSHDWLCRPVRINNSLDKILFRTNTGEVLKYQQVLKEGYSPCYHLITTKLPPDLHPKYKRAIYLKFTWEQAFQVQYKQVLDFFLSNFRKSSIKVYINENIIVKILLNVKSADIKKEEWSRLIKHSNFMKNFENLFVSYNGIESKDVIFKVSESTDCLQIELNAPVEEITIQVKDDFVKKLRLSAQKNNVDPGYLISNIATEFIKKNM</sequence>
<accession>A0A162F141</accession>
<dbReference type="PATRIC" id="fig|1590.201.peg.945"/>
<reference evidence="1 2" key="1">
    <citation type="submission" date="2016-03" db="EMBL/GenBank/DDBJ databases">
        <title>Comparative genomics of 54 Lactobacillus plantarum strains reveals genomic uncoupling from niche constraints.</title>
        <authorList>
            <person name="Martino M.E."/>
        </authorList>
    </citation>
    <scope>NUCLEOTIDE SEQUENCE [LARGE SCALE GENOMIC DNA]</scope>
    <source>
        <strain evidence="1 2">19.1</strain>
    </source>
</reference>
<dbReference type="Proteomes" id="UP000076882">
    <property type="component" value="Unassembled WGS sequence"/>
</dbReference>